<accession>A0A840CGP8</accession>
<sequence>MRTLLCALTLGACGDHVPSADERPAPGITISGTAEVGVTGRACGGPLNLFLCSKAID</sequence>
<keyword evidence="2" id="KW-1185">Reference proteome</keyword>
<gene>
    <name evidence="1" type="ORF">GGR17_002497</name>
</gene>
<reference evidence="1" key="1">
    <citation type="submission" date="2020-08" db="EMBL/GenBank/DDBJ databases">
        <title>Genomic Encyclopedia of Type Strains, Phase IV (KMG-IV): sequencing the most valuable type-strain genomes for metagenomic binning, comparative biology and taxonomic classification.</title>
        <authorList>
            <person name="Goeker M."/>
        </authorList>
    </citation>
    <scope>NUCLEOTIDE SEQUENCE [LARGE SCALE GENOMIC DNA]</scope>
    <source>
        <strain evidence="1">DSM 105040</strain>
    </source>
</reference>
<organism evidence="1 2">
    <name type="scientific">Actibacterium naphthalenivorans</name>
    <dbReference type="NCBI Taxonomy" id="1614693"/>
    <lineage>
        <taxon>Bacteria</taxon>
        <taxon>Pseudomonadati</taxon>
        <taxon>Pseudomonadota</taxon>
        <taxon>Alphaproteobacteria</taxon>
        <taxon>Rhodobacterales</taxon>
        <taxon>Roseobacteraceae</taxon>
        <taxon>Actibacterium</taxon>
    </lineage>
</organism>
<name>A0A840CGP8_9RHOB</name>
<dbReference type="RefSeq" id="WP_157445607.1">
    <property type="nucleotide sequence ID" value="NZ_JACIEQ010000003.1"/>
</dbReference>
<comment type="caution">
    <text evidence="1">The sequence shown here is derived from an EMBL/GenBank/DDBJ whole genome shotgun (WGS) entry which is preliminary data.</text>
</comment>
<evidence type="ECO:0000313" key="1">
    <source>
        <dbReference type="EMBL" id="MBB4022678.1"/>
    </source>
</evidence>
<dbReference type="AlphaFoldDB" id="A0A840CGP8"/>
<dbReference type="EMBL" id="JACIEQ010000003">
    <property type="protein sequence ID" value="MBB4022678.1"/>
    <property type="molecule type" value="Genomic_DNA"/>
</dbReference>
<evidence type="ECO:0000313" key="2">
    <source>
        <dbReference type="Proteomes" id="UP000585681"/>
    </source>
</evidence>
<proteinExistence type="predicted"/>
<evidence type="ECO:0008006" key="3">
    <source>
        <dbReference type="Google" id="ProtNLM"/>
    </source>
</evidence>
<dbReference type="Proteomes" id="UP000585681">
    <property type="component" value="Unassembled WGS sequence"/>
</dbReference>
<protein>
    <recommendedName>
        <fullName evidence="3">Lipoprotein</fullName>
    </recommendedName>
</protein>